<reference evidence="16" key="1">
    <citation type="submission" date="2023-01" db="EMBL/GenBank/DDBJ databases">
        <title>Genome assembly of the deep-sea coral Lophelia pertusa.</title>
        <authorList>
            <person name="Herrera S."/>
            <person name="Cordes E."/>
        </authorList>
    </citation>
    <scope>NUCLEOTIDE SEQUENCE</scope>
    <source>
        <strain evidence="16">USNM1676648</strain>
        <tissue evidence="16">Polyp</tissue>
    </source>
</reference>
<organism evidence="16 17">
    <name type="scientific">Desmophyllum pertusum</name>
    <dbReference type="NCBI Taxonomy" id="174260"/>
    <lineage>
        <taxon>Eukaryota</taxon>
        <taxon>Metazoa</taxon>
        <taxon>Cnidaria</taxon>
        <taxon>Anthozoa</taxon>
        <taxon>Hexacorallia</taxon>
        <taxon>Scleractinia</taxon>
        <taxon>Caryophylliina</taxon>
        <taxon>Caryophylliidae</taxon>
        <taxon>Desmophyllum</taxon>
    </lineage>
</organism>
<evidence type="ECO:0000256" key="13">
    <source>
        <dbReference type="PIRSR" id="PIRSR600246-3"/>
    </source>
</evidence>
<feature type="active site" description="Nucleophile" evidence="11">
    <location>
        <position position="75"/>
    </location>
</feature>
<dbReference type="AlphaFoldDB" id="A0A9X0A0N3"/>
<protein>
    <recommendedName>
        <fullName evidence="7">N(4)-(beta-N-acetylglucosaminyl)-L-asparaginase</fullName>
        <ecNumber evidence="7">3.5.1.26</ecNumber>
    </recommendedName>
    <alternativeName>
        <fullName evidence="9">Aspartylglucosaminidase</fullName>
    </alternativeName>
    <alternativeName>
        <fullName evidence="8">Glycosylasparaginase</fullName>
    </alternativeName>
    <alternativeName>
        <fullName evidence="10">N4-(N-acetyl-beta-glucosaminyl)-L-asparagine amidase</fullName>
    </alternativeName>
</protein>
<keyword evidence="17" id="KW-1185">Reference proteome</keyword>
<feature type="domain" description="Integrase core" evidence="15">
    <location>
        <begin position="213"/>
        <end position="385"/>
    </location>
</feature>
<sequence length="459" mass="51379">MRLWRLLFSSCVRDLIVKMVKYKLLFNWCLLVHIQDVVPDSRQSCGPYKPKHGIRKQRTSKRTSHSNIGRENHDTIGMVVIDGFGNTAAGTTTNGANHKIPGRVGDSPIAGAGAYVDNDVGGAAATGDGDVMMRFLPSFQAVEFMRQGKSPSEAASLALRKIARYYPKYSGGLVAVNKDGEFGAAAHGWTFFKYSVCNPELGKEFVNALAISYEGEGPSYIWHIDGYDKLKPFGFCIHRAIDGYSHHILWLEVASSNNDPRIIAAYYHNCVKQLGGAPHICRDDAGTANGHVAAMQRFLRRNAHDEFGGEKSFLYGRSVANQIIEGWWAFLRKNLRDQGLYNDANPVHVECLRFCILPLLREELERVAKHWNLHKIRPSYNETSPHGWPDTIYFLPDVTNTISYIHNVPMEDLEVAKDVCCEVPQDNLAQTFAELAHLIINENNLLLSTGDISQVEHLH</sequence>
<evidence type="ECO:0000256" key="6">
    <source>
        <dbReference type="ARBA" id="ARBA00053295"/>
    </source>
</evidence>
<evidence type="ECO:0000256" key="10">
    <source>
        <dbReference type="ARBA" id="ARBA00080645"/>
    </source>
</evidence>
<evidence type="ECO:0000256" key="9">
    <source>
        <dbReference type="ARBA" id="ARBA00079301"/>
    </source>
</evidence>
<dbReference type="SUPFAM" id="SSF56235">
    <property type="entry name" value="N-terminal nucleophile aminohydrolases (Ntn hydrolases)"/>
    <property type="match status" value="1"/>
</dbReference>
<feature type="binding site" evidence="12">
    <location>
        <begin position="103"/>
        <end position="106"/>
    </location>
    <ligand>
        <name>substrate</name>
    </ligand>
</feature>
<comment type="catalytic activity">
    <reaction evidence="5">
        <text>N(4)-(beta-N-acetyl-D-glucosaminyl)-L-asparagine + H2O = N-acetyl-beta-D-glucosaminylamine + L-aspartate + H(+)</text>
        <dbReference type="Rhea" id="RHEA:11544"/>
        <dbReference type="ChEBI" id="CHEBI:15377"/>
        <dbReference type="ChEBI" id="CHEBI:15378"/>
        <dbReference type="ChEBI" id="CHEBI:15947"/>
        <dbReference type="ChEBI" id="CHEBI:29991"/>
        <dbReference type="ChEBI" id="CHEBI:58080"/>
        <dbReference type="EC" id="3.5.1.26"/>
    </reaction>
</comment>
<evidence type="ECO:0000256" key="5">
    <source>
        <dbReference type="ARBA" id="ARBA00050421"/>
    </source>
</evidence>
<evidence type="ECO:0000256" key="12">
    <source>
        <dbReference type="PIRSR" id="PIRSR600246-2"/>
    </source>
</evidence>
<dbReference type="PANTHER" id="PTHR46791:SF13">
    <property type="entry name" value="CLR5 DOMAIN-CONTAINING PROTEIN"/>
    <property type="match status" value="1"/>
</dbReference>
<evidence type="ECO:0000259" key="15">
    <source>
        <dbReference type="Pfam" id="PF24764"/>
    </source>
</evidence>
<evidence type="ECO:0000313" key="17">
    <source>
        <dbReference type="Proteomes" id="UP001163046"/>
    </source>
</evidence>
<evidence type="ECO:0000256" key="7">
    <source>
        <dbReference type="ARBA" id="ARBA00066729"/>
    </source>
</evidence>
<dbReference type="Pfam" id="PF24764">
    <property type="entry name" value="rva_4"/>
    <property type="match status" value="1"/>
</dbReference>
<feature type="binding site" evidence="12">
    <location>
        <begin position="126"/>
        <end position="129"/>
    </location>
    <ligand>
        <name>substrate</name>
    </ligand>
</feature>
<dbReference type="InterPro" id="IPR029055">
    <property type="entry name" value="Ntn_hydrolases_N"/>
</dbReference>
<evidence type="ECO:0000256" key="3">
    <source>
        <dbReference type="ARBA" id="ARBA00022801"/>
    </source>
</evidence>
<dbReference type="FunFam" id="3.60.20.30:FF:000003">
    <property type="entry name" value="N(4)-(Beta-N-acetylglucosaminyl)-L-asparaginase isoform X1"/>
    <property type="match status" value="1"/>
</dbReference>
<evidence type="ECO:0000256" key="14">
    <source>
        <dbReference type="SAM" id="MobiDB-lite"/>
    </source>
</evidence>
<evidence type="ECO:0000256" key="4">
    <source>
        <dbReference type="ARBA" id="ARBA00022813"/>
    </source>
</evidence>
<feature type="compositionally biased region" description="Basic residues" evidence="14">
    <location>
        <begin position="49"/>
        <end position="64"/>
    </location>
</feature>
<gene>
    <name evidence="16" type="ORF">OS493_019445</name>
</gene>
<dbReference type="OrthoDB" id="188713at2759"/>
<keyword evidence="3" id="KW-0378">Hydrolase</keyword>
<accession>A0A9X0A0N3</accession>
<comment type="function">
    <text evidence="6">Cleaves the GlcNAc-Asn bond which joins oligosaccharides to the peptide of asparagine-linked glycoproteins.</text>
</comment>
<dbReference type="InterPro" id="IPR000246">
    <property type="entry name" value="Peptidase_T2"/>
</dbReference>
<dbReference type="GO" id="GO:0008233">
    <property type="term" value="F:peptidase activity"/>
    <property type="evidence" value="ECO:0007669"/>
    <property type="project" value="UniProtKB-KW"/>
</dbReference>
<evidence type="ECO:0000256" key="11">
    <source>
        <dbReference type="PIRSR" id="PIRSR600246-1"/>
    </source>
</evidence>
<evidence type="ECO:0000256" key="8">
    <source>
        <dbReference type="ARBA" id="ARBA00078726"/>
    </source>
</evidence>
<comment type="caution">
    <text evidence="16">The sequence shown here is derived from an EMBL/GenBank/DDBJ whole genome shotgun (WGS) entry which is preliminary data.</text>
</comment>
<evidence type="ECO:0000256" key="1">
    <source>
        <dbReference type="ARBA" id="ARBA00010872"/>
    </source>
</evidence>
<dbReference type="InterPro" id="IPR058913">
    <property type="entry name" value="Integrase_dom_put"/>
</dbReference>
<feature type="site" description="Cleavage; by autolysis" evidence="13">
    <location>
        <begin position="74"/>
        <end position="75"/>
    </location>
</feature>
<feature type="region of interest" description="Disordered" evidence="14">
    <location>
        <begin position="47"/>
        <end position="70"/>
    </location>
</feature>
<keyword evidence="4" id="KW-0068">Autocatalytic cleavage</keyword>
<dbReference type="Pfam" id="PF01112">
    <property type="entry name" value="Asparaginase_2"/>
    <property type="match status" value="1"/>
</dbReference>
<proteinExistence type="inferred from homology"/>
<evidence type="ECO:0000313" key="16">
    <source>
        <dbReference type="EMBL" id="KAJ7391312.1"/>
    </source>
</evidence>
<dbReference type="PANTHER" id="PTHR46791">
    <property type="entry name" value="EXPRESSED PROTEIN"/>
    <property type="match status" value="1"/>
</dbReference>
<dbReference type="Gene3D" id="3.60.20.30">
    <property type="entry name" value="(Glycosyl)asparaginase"/>
    <property type="match status" value="1"/>
</dbReference>
<dbReference type="EC" id="3.5.1.26" evidence="7"/>
<comment type="similarity">
    <text evidence="1">Belongs to the Ntn-hydrolase family.</text>
</comment>
<evidence type="ECO:0000256" key="2">
    <source>
        <dbReference type="ARBA" id="ARBA00022670"/>
    </source>
</evidence>
<dbReference type="Proteomes" id="UP001163046">
    <property type="component" value="Unassembled WGS sequence"/>
</dbReference>
<dbReference type="GO" id="GO:0006508">
    <property type="term" value="P:proteolysis"/>
    <property type="evidence" value="ECO:0007669"/>
    <property type="project" value="UniProtKB-KW"/>
</dbReference>
<dbReference type="EMBL" id="MU825407">
    <property type="protein sequence ID" value="KAJ7391312.1"/>
    <property type="molecule type" value="Genomic_DNA"/>
</dbReference>
<name>A0A9X0A0N3_9CNID</name>
<dbReference type="GO" id="GO:0003948">
    <property type="term" value="F:N4-(beta-N-acetylglucosaminyl)-L-asparaginase activity"/>
    <property type="evidence" value="ECO:0007669"/>
    <property type="project" value="UniProtKB-EC"/>
</dbReference>
<keyword evidence="2" id="KW-0645">Protease</keyword>